<dbReference type="EMBL" id="CALNXI010002959">
    <property type="protein sequence ID" value="CAH3191596.1"/>
    <property type="molecule type" value="Genomic_DNA"/>
</dbReference>
<dbReference type="PANTHER" id="PTHR33153">
    <property type="entry name" value="MYND-TYPE DOMAIN-CONTAINING PROTEIN"/>
    <property type="match status" value="1"/>
</dbReference>
<gene>
    <name evidence="1" type="ORF">PEVE_00022115</name>
</gene>
<accession>A0ABN8SKX8</accession>
<feature type="non-terminal residue" evidence="1">
    <location>
        <position position="97"/>
    </location>
</feature>
<dbReference type="PANTHER" id="PTHR33153:SF3">
    <property type="entry name" value="TRAFFICKING PROTEIN PARTICLE COMPLEX SUBUNIT 11 DOMAIN-CONTAINING PROTEIN"/>
    <property type="match status" value="1"/>
</dbReference>
<proteinExistence type="predicted"/>
<sequence length="97" mass="11824">MAYGRYHHWRNQYEKRGMTCSIHLQQGMSYSSRRKMEAEPWFEEFVTSFSNRMPDVKRWELPACMTIAQVYEMYCGSTDNPLNQTHFRHMWKEGFKD</sequence>
<organism evidence="1 2">
    <name type="scientific">Porites evermanni</name>
    <dbReference type="NCBI Taxonomy" id="104178"/>
    <lineage>
        <taxon>Eukaryota</taxon>
        <taxon>Metazoa</taxon>
        <taxon>Cnidaria</taxon>
        <taxon>Anthozoa</taxon>
        <taxon>Hexacorallia</taxon>
        <taxon>Scleractinia</taxon>
        <taxon>Fungiina</taxon>
        <taxon>Poritidae</taxon>
        <taxon>Porites</taxon>
    </lineage>
</organism>
<evidence type="ECO:0000313" key="2">
    <source>
        <dbReference type="Proteomes" id="UP001159427"/>
    </source>
</evidence>
<evidence type="ECO:0000313" key="1">
    <source>
        <dbReference type="EMBL" id="CAH3191596.1"/>
    </source>
</evidence>
<reference evidence="1 2" key="1">
    <citation type="submission" date="2022-05" db="EMBL/GenBank/DDBJ databases">
        <authorList>
            <consortium name="Genoscope - CEA"/>
            <person name="William W."/>
        </authorList>
    </citation>
    <scope>NUCLEOTIDE SEQUENCE [LARGE SCALE GENOMIC DNA]</scope>
</reference>
<dbReference type="Proteomes" id="UP001159427">
    <property type="component" value="Unassembled WGS sequence"/>
</dbReference>
<protein>
    <submittedName>
        <fullName evidence="1">Uncharacterized protein</fullName>
    </submittedName>
</protein>
<name>A0ABN8SKX8_9CNID</name>
<comment type="caution">
    <text evidence="1">The sequence shown here is derived from an EMBL/GenBank/DDBJ whole genome shotgun (WGS) entry which is preliminary data.</text>
</comment>
<keyword evidence="2" id="KW-1185">Reference proteome</keyword>